<evidence type="ECO:0000256" key="4">
    <source>
        <dbReference type="ARBA" id="ARBA00022729"/>
    </source>
</evidence>
<dbReference type="Pfam" id="PF01497">
    <property type="entry name" value="Peripla_BP_2"/>
    <property type="match status" value="1"/>
</dbReference>
<accession>A0A0F5I687</accession>
<dbReference type="OrthoDB" id="9793175at2"/>
<evidence type="ECO:0000313" key="9">
    <source>
        <dbReference type="EMBL" id="KKB41139.1"/>
    </source>
</evidence>
<keyword evidence="4 7" id="KW-0732">Signal</keyword>
<dbReference type="InterPro" id="IPR051313">
    <property type="entry name" value="Bact_iron-sidero_bind"/>
</dbReference>
<dbReference type="PANTHER" id="PTHR30532:SF21">
    <property type="entry name" value="SIDEROPHORE-BINDING LIPOPROTEIN YFIY-RELATED"/>
    <property type="match status" value="1"/>
</dbReference>
<dbReference type="PROSITE" id="PS51257">
    <property type="entry name" value="PROKAR_LIPOPROTEIN"/>
    <property type="match status" value="1"/>
</dbReference>
<dbReference type="FunFam" id="3.40.50.1980:FF:000018">
    <property type="entry name" value="Iron(III) dicitrate-binding periplasmic protein"/>
    <property type="match status" value="1"/>
</dbReference>
<evidence type="ECO:0000256" key="1">
    <source>
        <dbReference type="ARBA" id="ARBA00004193"/>
    </source>
</evidence>
<dbReference type="InterPro" id="IPR002491">
    <property type="entry name" value="ABC_transptr_periplasmic_BD"/>
</dbReference>
<sequence length="334" mass="37005">MATYFKRNVSSSWLLASMLLLVIVLAGCGNSGNEAANENEGSGEANQTESPSYTVEHAMGTTEIKGTPERVVILTNEGTEALLALGVKPVGAVQSWTGNPWYAHIEKEMEGVESVGNEGEPSVETIASLKPDLIIGNKMRHEKIYEQLSAIAPTVYAETLRGDWKENFELYAKAVNKEEEGKKVIADFDQRIEELKGKLGDKLNQEVSIVRFMPGDVRIYHKDSFSGVILEQLGFARPEGQDQPDFAEKNVTKERIPAMDGDILFYFTYDPAENKGEAVKLEEEWLDDPLFQNLNVAKSGNVHKVDDAIWNTAGGVKAANLLLDDIEKYFLEDK</sequence>
<dbReference type="Proteomes" id="UP000031563">
    <property type="component" value="Unassembled WGS sequence"/>
</dbReference>
<evidence type="ECO:0000256" key="6">
    <source>
        <dbReference type="ARBA" id="ARBA00023288"/>
    </source>
</evidence>
<keyword evidence="3" id="KW-0813">Transport</keyword>
<keyword evidence="6" id="KW-0449">Lipoprotein</keyword>
<dbReference type="RefSeq" id="WP_046133117.1">
    <property type="nucleotide sequence ID" value="NZ_JWIR02000024.1"/>
</dbReference>
<keyword evidence="10" id="KW-1185">Reference proteome</keyword>
<comment type="caution">
    <text evidence="9">The sequence shown here is derived from an EMBL/GenBank/DDBJ whole genome shotgun (WGS) entry which is preliminary data.</text>
</comment>
<dbReference type="GO" id="GO:0005886">
    <property type="term" value="C:plasma membrane"/>
    <property type="evidence" value="ECO:0007669"/>
    <property type="project" value="UniProtKB-SubCell"/>
</dbReference>
<dbReference type="GO" id="GO:1901678">
    <property type="term" value="P:iron coordination entity transport"/>
    <property type="evidence" value="ECO:0007669"/>
    <property type="project" value="UniProtKB-ARBA"/>
</dbReference>
<evidence type="ECO:0000313" key="10">
    <source>
        <dbReference type="Proteomes" id="UP000031563"/>
    </source>
</evidence>
<evidence type="ECO:0000259" key="8">
    <source>
        <dbReference type="PROSITE" id="PS50983"/>
    </source>
</evidence>
<feature type="domain" description="Fe/B12 periplasmic-binding" evidence="8">
    <location>
        <begin position="70"/>
        <end position="334"/>
    </location>
</feature>
<dbReference type="FunFam" id="3.40.50.1980:FF:000003">
    <property type="entry name" value="Iron ABC transporter substrate-binding protein"/>
    <property type="match status" value="1"/>
</dbReference>
<comment type="similarity">
    <text evidence="2">Belongs to the bacterial solute-binding protein 8 family.</text>
</comment>
<protein>
    <submittedName>
        <fullName evidence="9">ABC-type Fe3+-siderophore transport system, periplasmic iron-binding component</fullName>
    </submittedName>
</protein>
<reference evidence="9" key="1">
    <citation type="submission" date="2015-02" db="EMBL/GenBank/DDBJ databases">
        <title>Genome Assembly of Bacillaceae bacterium MTCC 8252.</title>
        <authorList>
            <person name="Verma A."/>
            <person name="Khatri I."/>
            <person name="Mual P."/>
            <person name="Subramanian S."/>
            <person name="Krishnamurthi S."/>
        </authorList>
    </citation>
    <scope>NUCLEOTIDE SEQUENCE [LARGE SCALE GENOMIC DNA]</scope>
    <source>
        <strain evidence="9">MTCC 8252</strain>
    </source>
</reference>
<dbReference type="CDD" id="cd01146">
    <property type="entry name" value="FhuD"/>
    <property type="match status" value="1"/>
</dbReference>
<keyword evidence="5" id="KW-0564">Palmitate</keyword>
<feature type="signal peptide" evidence="7">
    <location>
        <begin position="1"/>
        <end position="26"/>
    </location>
</feature>
<dbReference type="GO" id="GO:0030288">
    <property type="term" value="C:outer membrane-bounded periplasmic space"/>
    <property type="evidence" value="ECO:0007669"/>
    <property type="project" value="TreeGrafter"/>
</dbReference>
<feature type="chain" id="PRO_5039134270" evidence="7">
    <location>
        <begin position="27"/>
        <end position="334"/>
    </location>
</feature>
<organism evidence="9 10">
    <name type="scientific">Bacillus thermotolerans</name>
    <name type="common">Quasibacillus thermotolerans</name>
    <dbReference type="NCBI Taxonomy" id="1221996"/>
    <lineage>
        <taxon>Bacteria</taxon>
        <taxon>Bacillati</taxon>
        <taxon>Bacillota</taxon>
        <taxon>Bacilli</taxon>
        <taxon>Bacillales</taxon>
        <taxon>Bacillaceae</taxon>
        <taxon>Bacillus</taxon>
    </lineage>
</organism>
<evidence type="ECO:0000256" key="2">
    <source>
        <dbReference type="ARBA" id="ARBA00008814"/>
    </source>
</evidence>
<dbReference type="EMBL" id="JWIR02000024">
    <property type="protein sequence ID" value="KKB41139.1"/>
    <property type="molecule type" value="Genomic_DNA"/>
</dbReference>
<gene>
    <name evidence="9" type="ORF">QY95_00846</name>
</gene>
<dbReference type="Gene3D" id="3.40.50.1980">
    <property type="entry name" value="Nitrogenase molybdenum iron protein domain"/>
    <property type="match status" value="2"/>
</dbReference>
<dbReference type="PANTHER" id="PTHR30532">
    <property type="entry name" value="IRON III DICITRATE-BINDING PERIPLASMIC PROTEIN"/>
    <property type="match status" value="1"/>
</dbReference>
<dbReference type="AlphaFoldDB" id="A0A0F5I687"/>
<dbReference type="SUPFAM" id="SSF53807">
    <property type="entry name" value="Helical backbone' metal receptor"/>
    <property type="match status" value="1"/>
</dbReference>
<evidence type="ECO:0000256" key="3">
    <source>
        <dbReference type="ARBA" id="ARBA00022448"/>
    </source>
</evidence>
<evidence type="ECO:0000256" key="7">
    <source>
        <dbReference type="SAM" id="SignalP"/>
    </source>
</evidence>
<comment type="subcellular location">
    <subcellularLocation>
        <location evidence="1">Cell membrane</location>
        <topology evidence="1">Lipid-anchor</topology>
    </subcellularLocation>
</comment>
<evidence type="ECO:0000256" key="5">
    <source>
        <dbReference type="ARBA" id="ARBA00023139"/>
    </source>
</evidence>
<proteinExistence type="inferred from homology"/>
<name>A0A0F5I687_BACTR</name>
<dbReference type="PROSITE" id="PS50983">
    <property type="entry name" value="FE_B12_PBP"/>
    <property type="match status" value="1"/>
</dbReference>
<dbReference type="STRING" id="1221996.QY95_00846"/>